<proteinExistence type="predicted"/>
<name>A0A177B131_9BILA</name>
<sequence>MRKTPTSKHGKSPYKMVYGRPMKILFKNYNKLNFYDIIKQAKEKKLKYNIRTNKKNYDKSIPKKIYYNFQNYENNQRILSKTQLPYRARKTPKYLKDYNTET</sequence>
<evidence type="ECO:0000313" key="2">
    <source>
        <dbReference type="Proteomes" id="UP000078046"/>
    </source>
</evidence>
<keyword evidence="2" id="KW-1185">Reference proteome</keyword>
<dbReference type="Proteomes" id="UP000078046">
    <property type="component" value="Unassembled WGS sequence"/>
</dbReference>
<protein>
    <submittedName>
        <fullName evidence="1">Uncharacterized protein</fullName>
    </submittedName>
</protein>
<accession>A0A177B131</accession>
<dbReference type="EMBL" id="LWCA01000539">
    <property type="protein sequence ID" value="OAF67955.1"/>
    <property type="molecule type" value="Genomic_DNA"/>
</dbReference>
<organism evidence="1 2">
    <name type="scientific">Intoshia linei</name>
    <dbReference type="NCBI Taxonomy" id="1819745"/>
    <lineage>
        <taxon>Eukaryota</taxon>
        <taxon>Metazoa</taxon>
        <taxon>Spiralia</taxon>
        <taxon>Lophotrochozoa</taxon>
        <taxon>Mesozoa</taxon>
        <taxon>Orthonectida</taxon>
        <taxon>Rhopaluridae</taxon>
        <taxon>Intoshia</taxon>
    </lineage>
</organism>
<dbReference type="AlphaFoldDB" id="A0A177B131"/>
<comment type="caution">
    <text evidence="1">The sequence shown here is derived from an EMBL/GenBank/DDBJ whole genome shotgun (WGS) entry which is preliminary data.</text>
</comment>
<gene>
    <name evidence="1" type="ORF">A3Q56_04308</name>
</gene>
<reference evidence="1 2" key="1">
    <citation type="submission" date="2016-04" db="EMBL/GenBank/DDBJ databases">
        <title>The genome of Intoshia linei affirms orthonectids as highly simplified spiralians.</title>
        <authorList>
            <person name="Mikhailov K.V."/>
            <person name="Slusarev G.S."/>
            <person name="Nikitin M.A."/>
            <person name="Logacheva M.D."/>
            <person name="Penin A."/>
            <person name="Aleoshin V."/>
            <person name="Panchin Y.V."/>
        </authorList>
    </citation>
    <scope>NUCLEOTIDE SEQUENCE [LARGE SCALE GENOMIC DNA]</scope>
    <source>
        <strain evidence="1">Intl2013</strain>
        <tissue evidence="1">Whole animal</tissue>
    </source>
</reference>
<evidence type="ECO:0000313" key="1">
    <source>
        <dbReference type="EMBL" id="OAF67955.1"/>
    </source>
</evidence>